<dbReference type="InterPro" id="IPR036047">
    <property type="entry name" value="F-box-like_dom_sf"/>
</dbReference>
<feature type="non-terminal residue" evidence="1">
    <location>
        <position position="1"/>
    </location>
</feature>
<reference evidence="1" key="1">
    <citation type="submission" date="2023-10" db="EMBL/GenBank/DDBJ databases">
        <title>Genome assembly of Pristionchus species.</title>
        <authorList>
            <person name="Yoshida K."/>
            <person name="Sommer R.J."/>
        </authorList>
    </citation>
    <scope>NUCLEOTIDE SEQUENCE</scope>
    <source>
        <strain evidence="1">RS5133</strain>
    </source>
</reference>
<dbReference type="EMBL" id="BTSY01000004">
    <property type="protein sequence ID" value="GMT22939.1"/>
    <property type="molecule type" value="Genomic_DNA"/>
</dbReference>
<name>A0AAV5VTQ0_9BILA</name>
<dbReference type="Proteomes" id="UP001432322">
    <property type="component" value="Unassembled WGS sequence"/>
</dbReference>
<dbReference type="SUPFAM" id="SSF81383">
    <property type="entry name" value="F-box domain"/>
    <property type="match status" value="1"/>
</dbReference>
<proteinExistence type="predicted"/>
<keyword evidence="2" id="KW-1185">Reference proteome</keyword>
<organism evidence="1 2">
    <name type="scientific">Pristionchus fissidentatus</name>
    <dbReference type="NCBI Taxonomy" id="1538716"/>
    <lineage>
        <taxon>Eukaryota</taxon>
        <taxon>Metazoa</taxon>
        <taxon>Ecdysozoa</taxon>
        <taxon>Nematoda</taxon>
        <taxon>Chromadorea</taxon>
        <taxon>Rhabditida</taxon>
        <taxon>Rhabditina</taxon>
        <taxon>Diplogasteromorpha</taxon>
        <taxon>Diplogasteroidea</taxon>
        <taxon>Neodiplogasteridae</taxon>
        <taxon>Pristionchus</taxon>
    </lineage>
</organism>
<accession>A0AAV5VTQ0</accession>
<evidence type="ECO:0000313" key="1">
    <source>
        <dbReference type="EMBL" id="GMT22939.1"/>
    </source>
</evidence>
<comment type="caution">
    <text evidence="1">The sequence shown here is derived from an EMBL/GenBank/DDBJ whole genome shotgun (WGS) entry which is preliminary data.</text>
</comment>
<evidence type="ECO:0008006" key="3">
    <source>
        <dbReference type="Google" id="ProtNLM"/>
    </source>
</evidence>
<protein>
    <recommendedName>
        <fullName evidence="3">F-box domain-containing protein</fullName>
    </recommendedName>
</protein>
<sequence length="188" mass="21616">PNVDAATQEKLSLDSLPYDAFHNLISFISGRTRASLGTTCRALHRFDRAAGKRKFLCIVIDWTKVDTRIRTYPYKSSHEMMFTRDSIEEASAVEFLRNARVEQMYMNCPNNGSYNEEIANFLKDIKYRRLQFEIAPTNVDIISFMMAERTFAQCNLSIEFSKGSSSKSVQRALYNISFANNLTIEEYG</sequence>
<dbReference type="AlphaFoldDB" id="A0AAV5VTQ0"/>
<feature type="non-terminal residue" evidence="1">
    <location>
        <position position="188"/>
    </location>
</feature>
<gene>
    <name evidence="1" type="ORF">PFISCL1PPCAC_14236</name>
</gene>
<evidence type="ECO:0000313" key="2">
    <source>
        <dbReference type="Proteomes" id="UP001432322"/>
    </source>
</evidence>